<dbReference type="Pfam" id="PF00060">
    <property type="entry name" value="Lig_chan"/>
    <property type="match status" value="2"/>
</dbReference>
<keyword evidence="4 16" id="KW-0812">Transmembrane</keyword>
<evidence type="ECO:0000256" key="15">
    <source>
        <dbReference type="ARBA" id="ARBA00034104"/>
    </source>
</evidence>
<comment type="subcellular location">
    <subcellularLocation>
        <location evidence="15">Postsynaptic cell membrane</location>
        <topology evidence="15">Multi-pass membrane protein</topology>
    </subcellularLocation>
</comment>
<feature type="signal peptide" evidence="17">
    <location>
        <begin position="1"/>
        <end position="36"/>
    </location>
</feature>
<feature type="transmembrane region" description="Helical" evidence="16">
    <location>
        <begin position="922"/>
        <end position="946"/>
    </location>
</feature>
<dbReference type="PANTHER" id="PTHR18966">
    <property type="entry name" value="IONOTROPIC GLUTAMATE RECEPTOR"/>
    <property type="match status" value="1"/>
</dbReference>
<dbReference type="SUPFAM" id="SSF53822">
    <property type="entry name" value="Periplasmic binding protein-like I"/>
    <property type="match status" value="1"/>
</dbReference>
<dbReference type="InterPro" id="IPR001828">
    <property type="entry name" value="ANF_lig-bd_rcpt"/>
</dbReference>
<evidence type="ECO:0000256" key="8">
    <source>
        <dbReference type="ARBA" id="ARBA00023065"/>
    </source>
</evidence>
<keyword evidence="8" id="KW-0406">Ion transport</keyword>
<keyword evidence="21" id="KW-1185">Reference proteome</keyword>
<keyword evidence="10 20" id="KW-0675">Receptor</keyword>
<keyword evidence="11" id="KW-0325">Glycoprotein</keyword>
<dbReference type="InterPro" id="IPR001320">
    <property type="entry name" value="Iontro_rcpt_C"/>
</dbReference>
<comment type="similarity">
    <text evidence="1">Belongs to the glutamate-gated ion channel (TC 1.A.10.1) family.</text>
</comment>
<dbReference type="InterPro" id="IPR019594">
    <property type="entry name" value="Glu/Gly-bd"/>
</dbReference>
<dbReference type="FunFam" id="3.40.190.10:FF:000061">
    <property type="entry name" value="Glutamate receptor, ionotropic kainate"/>
    <property type="match status" value="1"/>
</dbReference>
<evidence type="ECO:0000256" key="12">
    <source>
        <dbReference type="ARBA" id="ARBA00023257"/>
    </source>
</evidence>
<keyword evidence="14" id="KW-0407">Ion channel</keyword>
<proteinExistence type="inferred from homology"/>
<dbReference type="Gene3D" id="1.10.287.70">
    <property type="match status" value="2"/>
</dbReference>
<sequence length="1028" mass="116270">MSKYWRGDDFHRKWSSLSWLVLTLYLLDIQHVTVRGQYSYQKPVVPYENSGLPDVIRVGGLFDEGDTVDETAFKHAVDRVTFDATILPRRRLSPQIERITPGDSFHAAEKACDMMSGGIAAIFGPQSAEGASHIQSICDAFELPHIETKWDYKIRKENYLINLAPHPATISRAINDLVESYGWVEYVILYENNESLFRLQDLIKATQPPARKASLRQLSPDDDFRGLLKDILRATQYRKIVIDCSTVKLAEFFKQAQQVGLMNYQFSYIVTTLDLHTLNLEDYQHGDINITAFRMLDPDKPEVQSVVRQWNNLLNTQGSRGQAYNQQSPYYYGSKDQARQLRKPMANPVIEDNFQMMKTETALVYDAVHLFSKALHVLDSSQRIDIRPLTCESTDTWQHGYSIINYMKMVQLQGLTGLIQFDTSGYRSDIQLDVIQVANEGLIKIGIWDSKFVSREKFSWSRPEVEEIVVENESMDLRNRTLVISTLKNDPFCMFKLSKVPLRGNDQYEGYSVDLAQKLSEILGFKYKIHIVSDGKYGSHVGNGVWNGMIKEILDGTADLAIADLTINNARETAVDFSMPYMNLGISILHTKPMAKPPSLFSFLSPFSIDVWIYMCFAFFGVSIIMFIIARLSPYEWDCPHPCIEDPDELENQFTLLNSFWFTIGSLMQQGSDVAPKITPYEWVLTDHCCNNKKVNDIMYINDLSLFNALWVIMGGLFRQKPNIYAKATSTRMIAGIWWFFTLIMVSSYTANLASFLIVQDLEDTIKSLDDLPKQNKVKYGCVGGGSTAAFFKNSEFTTQKQIAENMDKFNTFVNSNFEGVERVKNSKGKYAFFVENTVLEYITERNCELTQVGGMLDSKGYGVALPKNSKYRQAFNSAILQLQEKGTLDDLKRKWWKEERKGAQCVVGGSSESNPLALDNVGGVFVVLVGGCIFAVVVCIFEFFIKTRQTAKSSGGNVKEALSSELKFALAFSGDSKPVLRKKDSISSQAENETAMGSQYLDLGLDSYGFPKPVNRQNGGVPPDGFT</sequence>
<dbReference type="SUPFAM" id="SSF53850">
    <property type="entry name" value="Periplasmic binding protein-like II"/>
    <property type="match status" value="1"/>
</dbReference>
<name>A0A226DAG2_FOLCA</name>
<reference evidence="20 21" key="1">
    <citation type="submission" date="2015-12" db="EMBL/GenBank/DDBJ databases">
        <title>The genome of Folsomia candida.</title>
        <authorList>
            <person name="Faddeeva A."/>
            <person name="Derks M.F."/>
            <person name="Anvar Y."/>
            <person name="Smit S."/>
            <person name="Van Straalen N."/>
            <person name="Roelofs D."/>
        </authorList>
    </citation>
    <scope>NUCLEOTIDE SEQUENCE [LARGE SCALE GENOMIC DNA]</scope>
    <source>
        <strain evidence="20 21">VU population</strain>
        <tissue evidence="20">Whole body</tissue>
    </source>
</reference>
<dbReference type="GO" id="GO:0045211">
    <property type="term" value="C:postsynaptic membrane"/>
    <property type="evidence" value="ECO:0007669"/>
    <property type="project" value="UniProtKB-SubCell"/>
</dbReference>
<keyword evidence="3" id="KW-1003">Cell membrane</keyword>
<evidence type="ECO:0000256" key="16">
    <source>
        <dbReference type="SAM" id="Phobius"/>
    </source>
</evidence>
<evidence type="ECO:0000313" key="21">
    <source>
        <dbReference type="Proteomes" id="UP000198287"/>
    </source>
</evidence>
<dbReference type="Pfam" id="PF01094">
    <property type="entry name" value="ANF_receptor"/>
    <property type="match status" value="1"/>
</dbReference>
<evidence type="ECO:0000256" key="13">
    <source>
        <dbReference type="ARBA" id="ARBA00023286"/>
    </source>
</evidence>
<evidence type="ECO:0000256" key="17">
    <source>
        <dbReference type="SAM" id="SignalP"/>
    </source>
</evidence>
<keyword evidence="9 16" id="KW-0472">Membrane</keyword>
<evidence type="ECO:0000256" key="7">
    <source>
        <dbReference type="ARBA" id="ARBA00023018"/>
    </source>
</evidence>
<evidence type="ECO:0000259" key="19">
    <source>
        <dbReference type="SMART" id="SM00918"/>
    </source>
</evidence>
<dbReference type="OMA" id="CCTAHEP"/>
<keyword evidence="7" id="KW-0770">Synapse</keyword>
<keyword evidence="5 17" id="KW-0732">Signal</keyword>
<feature type="chain" id="PRO_5013053432" evidence="17">
    <location>
        <begin position="37"/>
        <end position="1028"/>
    </location>
</feature>
<evidence type="ECO:0000256" key="9">
    <source>
        <dbReference type="ARBA" id="ARBA00023136"/>
    </source>
</evidence>
<dbReference type="SMART" id="SM00079">
    <property type="entry name" value="PBPe"/>
    <property type="match status" value="1"/>
</dbReference>
<dbReference type="FunFam" id="1.10.287.70:FF:000134">
    <property type="entry name" value="Glutamate receptor, ionotropic kainate"/>
    <property type="match status" value="1"/>
</dbReference>
<feature type="domain" description="Ionotropic glutamate receptor L-glutamate and glycine-binding" evidence="19">
    <location>
        <begin position="491"/>
        <end position="555"/>
    </location>
</feature>
<evidence type="ECO:0000256" key="14">
    <source>
        <dbReference type="ARBA" id="ARBA00023303"/>
    </source>
</evidence>
<evidence type="ECO:0000259" key="18">
    <source>
        <dbReference type="SMART" id="SM00079"/>
    </source>
</evidence>
<dbReference type="GO" id="GO:0022824">
    <property type="term" value="F:transmitter-gated monoatomic ion channel activity"/>
    <property type="evidence" value="ECO:0007669"/>
    <property type="project" value="UniProtKB-ARBA"/>
</dbReference>
<dbReference type="InterPro" id="IPR015683">
    <property type="entry name" value="Ionotropic_Glu_rcpt"/>
</dbReference>
<evidence type="ECO:0000313" key="20">
    <source>
        <dbReference type="EMBL" id="OXA41717.1"/>
    </source>
</evidence>
<dbReference type="Gene3D" id="3.40.50.2300">
    <property type="match status" value="2"/>
</dbReference>
<keyword evidence="13" id="KW-1071">Ligand-gated ion channel</keyword>
<organism evidence="20 21">
    <name type="scientific">Folsomia candida</name>
    <name type="common">Springtail</name>
    <dbReference type="NCBI Taxonomy" id="158441"/>
    <lineage>
        <taxon>Eukaryota</taxon>
        <taxon>Metazoa</taxon>
        <taxon>Ecdysozoa</taxon>
        <taxon>Arthropoda</taxon>
        <taxon>Hexapoda</taxon>
        <taxon>Collembola</taxon>
        <taxon>Entomobryomorpha</taxon>
        <taxon>Isotomoidea</taxon>
        <taxon>Isotomidae</taxon>
        <taxon>Proisotominae</taxon>
        <taxon>Folsomia</taxon>
    </lineage>
</organism>
<dbReference type="FunFam" id="3.40.190.10:FF:000001">
    <property type="entry name" value="Glutamate receptor ionotropic, kainate 2"/>
    <property type="match status" value="1"/>
</dbReference>
<dbReference type="AlphaFoldDB" id="A0A226DAG2"/>
<evidence type="ECO:0000256" key="4">
    <source>
        <dbReference type="ARBA" id="ARBA00022692"/>
    </source>
</evidence>
<evidence type="ECO:0000256" key="1">
    <source>
        <dbReference type="ARBA" id="ARBA00008685"/>
    </source>
</evidence>
<evidence type="ECO:0000256" key="2">
    <source>
        <dbReference type="ARBA" id="ARBA00022448"/>
    </source>
</evidence>
<feature type="transmembrane region" description="Helical" evidence="16">
    <location>
        <begin position="737"/>
        <end position="759"/>
    </location>
</feature>
<keyword evidence="2" id="KW-0813">Transport</keyword>
<dbReference type="Proteomes" id="UP000198287">
    <property type="component" value="Unassembled WGS sequence"/>
</dbReference>
<dbReference type="Gene3D" id="3.40.190.10">
    <property type="entry name" value="Periplasmic binding protein-like II"/>
    <property type="match status" value="2"/>
</dbReference>
<feature type="transmembrane region" description="Helical" evidence="16">
    <location>
        <begin position="611"/>
        <end position="630"/>
    </location>
</feature>
<protein>
    <submittedName>
        <fullName evidence="20">Glutamate receptor ionotropic, kainate 3</fullName>
    </submittedName>
</protein>
<evidence type="ECO:0000256" key="3">
    <source>
        <dbReference type="ARBA" id="ARBA00022475"/>
    </source>
</evidence>
<dbReference type="EMBL" id="LNIX01000028">
    <property type="protein sequence ID" value="OXA41717.1"/>
    <property type="molecule type" value="Genomic_DNA"/>
</dbReference>
<keyword evidence="12" id="KW-0628">Postsynaptic cell membrane</keyword>
<evidence type="ECO:0000256" key="6">
    <source>
        <dbReference type="ARBA" id="ARBA00022989"/>
    </source>
</evidence>
<dbReference type="CDD" id="cd06382">
    <property type="entry name" value="PBP1_iGluR_Kainate"/>
    <property type="match status" value="1"/>
</dbReference>
<evidence type="ECO:0000256" key="5">
    <source>
        <dbReference type="ARBA" id="ARBA00022729"/>
    </source>
</evidence>
<dbReference type="InterPro" id="IPR028082">
    <property type="entry name" value="Peripla_BP_I"/>
</dbReference>
<evidence type="ECO:0000256" key="11">
    <source>
        <dbReference type="ARBA" id="ARBA00023180"/>
    </source>
</evidence>
<keyword evidence="6 16" id="KW-1133">Transmembrane helix</keyword>
<gene>
    <name evidence="20" type="ORF">Fcan01_23416</name>
</gene>
<evidence type="ECO:0000256" key="10">
    <source>
        <dbReference type="ARBA" id="ARBA00023170"/>
    </source>
</evidence>
<dbReference type="OrthoDB" id="5984008at2759"/>
<dbReference type="GO" id="GO:0007166">
    <property type="term" value="P:cell surface receptor signaling pathway"/>
    <property type="evidence" value="ECO:0007669"/>
    <property type="project" value="UniProtKB-ARBA"/>
</dbReference>
<dbReference type="SMART" id="SM00918">
    <property type="entry name" value="Lig_chan-Glu_bd"/>
    <property type="match status" value="1"/>
</dbReference>
<feature type="domain" description="Ionotropic glutamate receptor C-terminal" evidence="18">
    <location>
        <begin position="481"/>
        <end position="899"/>
    </location>
</feature>
<accession>A0A226DAG2</accession>
<comment type="caution">
    <text evidence="20">The sequence shown here is derived from an EMBL/GenBank/DDBJ whole genome shotgun (WGS) entry which is preliminary data.</text>
</comment>
<dbReference type="Pfam" id="PF10613">
    <property type="entry name" value="Lig_chan-Glu_bd"/>
    <property type="match status" value="1"/>
</dbReference>